<gene>
    <name evidence="2" type="ORF">PR048_013741</name>
</gene>
<proteinExistence type="predicted"/>
<accession>A0ABQ9HTB0</accession>
<evidence type="ECO:0000313" key="2">
    <source>
        <dbReference type="EMBL" id="KAJ8887525.1"/>
    </source>
</evidence>
<protein>
    <recommendedName>
        <fullName evidence="1">HAT C-terminal dimerisation domain-containing protein</fullName>
    </recommendedName>
</protein>
<evidence type="ECO:0000313" key="3">
    <source>
        <dbReference type="Proteomes" id="UP001159363"/>
    </source>
</evidence>
<organism evidence="2 3">
    <name type="scientific">Dryococelus australis</name>
    <dbReference type="NCBI Taxonomy" id="614101"/>
    <lineage>
        <taxon>Eukaryota</taxon>
        <taxon>Metazoa</taxon>
        <taxon>Ecdysozoa</taxon>
        <taxon>Arthropoda</taxon>
        <taxon>Hexapoda</taxon>
        <taxon>Insecta</taxon>
        <taxon>Pterygota</taxon>
        <taxon>Neoptera</taxon>
        <taxon>Polyneoptera</taxon>
        <taxon>Phasmatodea</taxon>
        <taxon>Verophasmatodea</taxon>
        <taxon>Anareolatae</taxon>
        <taxon>Phasmatidae</taxon>
        <taxon>Eurycanthinae</taxon>
        <taxon>Dryococelus</taxon>
    </lineage>
</organism>
<keyword evidence="3" id="KW-1185">Reference proteome</keyword>
<sequence>MESLLIELMMLKTKYPSAAVSIKGAFDVFRELSPDVRFAYIQKYWGVRILLVIPSSSCEAERSFSALRRLKTCLHESTTQKRLKYIAVCNVHKDILENLPLSKIV</sequence>
<feature type="domain" description="HAT C-terminal dimerisation" evidence="1">
    <location>
        <begin position="48"/>
        <end position="90"/>
    </location>
</feature>
<dbReference type="EMBL" id="JARBHB010000004">
    <property type="protein sequence ID" value="KAJ8887525.1"/>
    <property type="molecule type" value="Genomic_DNA"/>
</dbReference>
<dbReference type="Proteomes" id="UP001159363">
    <property type="component" value="Chromosome X"/>
</dbReference>
<evidence type="ECO:0000259" key="1">
    <source>
        <dbReference type="Pfam" id="PF05699"/>
    </source>
</evidence>
<reference evidence="2 3" key="1">
    <citation type="submission" date="2023-02" db="EMBL/GenBank/DDBJ databases">
        <title>LHISI_Scaffold_Assembly.</title>
        <authorList>
            <person name="Stuart O.P."/>
            <person name="Cleave R."/>
            <person name="Magrath M.J.L."/>
            <person name="Mikheyev A.S."/>
        </authorList>
    </citation>
    <scope>NUCLEOTIDE SEQUENCE [LARGE SCALE GENOMIC DNA]</scope>
    <source>
        <strain evidence="2">Daus_M_001</strain>
        <tissue evidence="2">Leg muscle</tissue>
    </source>
</reference>
<dbReference type="Pfam" id="PF05699">
    <property type="entry name" value="Dimer_Tnp_hAT"/>
    <property type="match status" value="1"/>
</dbReference>
<comment type="caution">
    <text evidence="2">The sequence shown here is derived from an EMBL/GenBank/DDBJ whole genome shotgun (WGS) entry which is preliminary data.</text>
</comment>
<name>A0ABQ9HTB0_9NEOP</name>
<dbReference type="InterPro" id="IPR008906">
    <property type="entry name" value="HATC_C_dom"/>
</dbReference>